<dbReference type="Gene3D" id="3.90.79.10">
    <property type="entry name" value="Nucleoside Triphosphate Pyrophosphohydrolase"/>
    <property type="match status" value="1"/>
</dbReference>
<evidence type="ECO:0000313" key="4">
    <source>
        <dbReference type="Proteomes" id="UP000249340"/>
    </source>
</evidence>
<dbReference type="RefSeq" id="WP_111491989.1">
    <property type="nucleotide sequence ID" value="NZ_CP031264.1"/>
</dbReference>
<evidence type="ECO:0000256" key="1">
    <source>
        <dbReference type="ARBA" id="ARBA00022801"/>
    </source>
</evidence>
<dbReference type="KEGG" id="stri:C7M71_001965"/>
<dbReference type="InterPro" id="IPR020084">
    <property type="entry name" value="NUDIX_hydrolase_CS"/>
</dbReference>
<reference evidence="4" key="1">
    <citation type="submission" date="2018-07" db="EMBL/GenBank/DDBJ databases">
        <title>Streptacidiphilus bronchialis DSM 106435 chromosome.</title>
        <authorList>
            <person name="Batra D."/>
            <person name="Gulvik C.A."/>
        </authorList>
    </citation>
    <scope>NUCLEOTIDE SEQUENCE [LARGE SCALE GENOMIC DNA]</scope>
    <source>
        <strain evidence="4">DSM 106435</strain>
    </source>
</reference>
<dbReference type="InterPro" id="IPR051325">
    <property type="entry name" value="Nudix_hydrolase_domain"/>
</dbReference>
<dbReference type="GO" id="GO:0006167">
    <property type="term" value="P:AMP biosynthetic process"/>
    <property type="evidence" value="ECO:0007669"/>
    <property type="project" value="TreeGrafter"/>
</dbReference>
<dbReference type="Pfam" id="PF00293">
    <property type="entry name" value="NUDIX"/>
    <property type="match status" value="1"/>
</dbReference>
<evidence type="ECO:0000259" key="2">
    <source>
        <dbReference type="PROSITE" id="PS51462"/>
    </source>
</evidence>
<evidence type="ECO:0000313" key="3">
    <source>
        <dbReference type="EMBL" id="AXI76424.1"/>
    </source>
</evidence>
<gene>
    <name evidence="3" type="ORF">C7M71_001965</name>
</gene>
<dbReference type="GO" id="GO:0004081">
    <property type="term" value="F:bis(5'-nucleosyl)-tetraphosphatase (asymmetrical) activity"/>
    <property type="evidence" value="ECO:0007669"/>
    <property type="project" value="TreeGrafter"/>
</dbReference>
<organism evidence="3 4">
    <name type="scientific">Peterkaempfera bronchialis</name>
    <dbReference type="NCBI Taxonomy" id="2126346"/>
    <lineage>
        <taxon>Bacteria</taxon>
        <taxon>Bacillati</taxon>
        <taxon>Actinomycetota</taxon>
        <taxon>Actinomycetes</taxon>
        <taxon>Kitasatosporales</taxon>
        <taxon>Streptomycetaceae</taxon>
        <taxon>Peterkaempfera</taxon>
    </lineage>
</organism>
<dbReference type="PROSITE" id="PS00893">
    <property type="entry name" value="NUDIX_BOX"/>
    <property type="match status" value="1"/>
</dbReference>
<keyword evidence="1" id="KW-0378">Hydrolase</keyword>
<dbReference type="InterPro" id="IPR015797">
    <property type="entry name" value="NUDIX_hydrolase-like_dom_sf"/>
</dbReference>
<sequence>MTAEAVGEETGGDRPATTWDGLPVAADLPYGAAVVVRRPAGGAFEYLLLHRAHQGAQYEGDWAWTPPSGARQPGEPLFPGALRELQEEAGLVGLTVDAVDLSGQWALYLAEVAEHAVALIDPEHDRYAWTTAEEALRRCAPDTVRENLRRTAVLPPVRIAFDQALRERGRTVHALRVDDAECGSFGYTVSGADHGGGGRAELDWTVGESVHGVPGLLTRALWRHLCEVLTVAEPGVAQVAVEAGSAVDRRAALAAGFLPTGGDGSGPLLTLDVRRVFGG</sequence>
<accession>A0A345SRR9</accession>
<name>A0A345SRR9_9ACTN</name>
<dbReference type="InterPro" id="IPR000086">
    <property type="entry name" value="NUDIX_hydrolase_dom"/>
</dbReference>
<keyword evidence="4" id="KW-1185">Reference proteome</keyword>
<dbReference type="PANTHER" id="PTHR21340">
    <property type="entry name" value="DIADENOSINE 5,5-P1,P4-TETRAPHOSPHATE PYROPHOSPHOHYDROLASE MUTT"/>
    <property type="match status" value="1"/>
</dbReference>
<dbReference type="PROSITE" id="PS51462">
    <property type="entry name" value="NUDIX"/>
    <property type="match status" value="1"/>
</dbReference>
<dbReference type="Proteomes" id="UP000249340">
    <property type="component" value="Chromosome"/>
</dbReference>
<dbReference type="OrthoDB" id="21342at2"/>
<dbReference type="EMBL" id="CP031264">
    <property type="protein sequence ID" value="AXI76424.1"/>
    <property type="molecule type" value="Genomic_DNA"/>
</dbReference>
<dbReference type="AlphaFoldDB" id="A0A345SRR9"/>
<feature type="domain" description="Nudix hydrolase" evidence="2">
    <location>
        <begin position="27"/>
        <end position="152"/>
    </location>
</feature>
<proteinExistence type="predicted"/>
<dbReference type="PANTHER" id="PTHR21340:SF0">
    <property type="entry name" value="BIS(5'-NUCLEOSYL)-TETRAPHOSPHATASE [ASYMMETRICAL]"/>
    <property type="match status" value="1"/>
</dbReference>
<protein>
    <submittedName>
        <fullName evidence="3">NUDIX domain-containing protein</fullName>
    </submittedName>
</protein>
<dbReference type="SUPFAM" id="SSF55811">
    <property type="entry name" value="Nudix"/>
    <property type="match status" value="1"/>
</dbReference>
<dbReference type="GO" id="GO:0006754">
    <property type="term" value="P:ATP biosynthetic process"/>
    <property type="evidence" value="ECO:0007669"/>
    <property type="project" value="TreeGrafter"/>
</dbReference>